<dbReference type="EMBL" id="JAUZQC010000020">
    <property type="protein sequence ID" value="KAK5852618.1"/>
    <property type="molecule type" value="Genomic_DNA"/>
</dbReference>
<dbReference type="AlphaFoldDB" id="A0AAN7WVW9"/>
<accession>A0AAN7WVW9</accession>
<dbReference type="PANTHER" id="PTHR34488:SF1">
    <property type="entry name" value="SI:CH211-245H14.1-RELATED"/>
    <property type="match status" value="1"/>
</dbReference>
<protein>
    <submittedName>
        <fullName evidence="1">Uncharacterized protein</fullName>
    </submittedName>
</protein>
<proteinExistence type="predicted"/>
<reference evidence="1 2" key="2">
    <citation type="journal article" date="2023" name="Mol. Biol. Evol.">
        <title>Genomics of Secondarily Temperate Adaptation in the Only Non-Antarctic Icefish.</title>
        <authorList>
            <person name="Rivera-Colon A.G."/>
            <person name="Rayamajhi N."/>
            <person name="Minhas B.F."/>
            <person name="Madrigal G."/>
            <person name="Bilyk K.T."/>
            <person name="Yoon V."/>
            <person name="Hune M."/>
            <person name="Gregory S."/>
            <person name="Cheng C.H.C."/>
            <person name="Catchen J.M."/>
        </authorList>
    </citation>
    <scope>NUCLEOTIDE SEQUENCE [LARGE SCALE GENOMIC DNA]</scope>
    <source>
        <strain evidence="1">JMC-PN-2008</strain>
    </source>
</reference>
<dbReference type="Proteomes" id="UP001346869">
    <property type="component" value="Unassembled WGS sequence"/>
</dbReference>
<evidence type="ECO:0000313" key="1">
    <source>
        <dbReference type="EMBL" id="KAK5852618.1"/>
    </source>
</evidence>
<gene>
    <name evidence="1" type="ORF">PBY51_006470</name>
</gene>
<organism evidence="1 2">
    <name type="scientific">Eleginops maclovinus</name>
    <name type="common">Patagonian blennie</name>
    <name type="synonym">Eleginus maclovinus</name>
    <dbReference type="NCBI Taxonomy" id="56733"/>
    <lineage>
        <taxon>Eukaryota</taxon>
        <taxon>Metazoa</taxon>
        <taxon>Chordata</taxon>
        <taxon>Craniata</taxon>
        <taxon>Vertebrata</taxon>
        <taxon>Euteleostomi</taxon>
        <taxon>Actinopterygii</taxon>
        <taxon>Neopterygii</taxon>
        <taxon>Teleostei</taxon>
        <taxon>Neoteleostei</taxon>
        <taxon>Acanthomorphata</taxon>
        <taxon>Eupercaria</taxon>
        <taxon>Perciformes</taxon>
        <taxon>Notothenioidei</taxon>
        <taxon>Eleginopidae</taxon>
        <taxon>Eleginops</taxon>
    </lineage>
</organism>
<dbReference type="PANTHER" id="PTHR34488">
    <property type="entry name" value="SI:CH211-245H14.1-RELATED"/>
    <property type="match status" value="1"/>
</dbReference>
<sequence>MIRGNSAGYKPLRIMDQGKKTVPGNKFYLQVSGCTNGAHLPWVERYKDIGEALDKIPGGKPTILVVMHHTYDKDYFVPESRRIVDHPDVISTVDTLFHENQFLHCTRNDISWMEVKGLIAVSPAPLSSFQHKCGYTNKEVMSGTSVPGNNFYVYLAGTTNGAHQAIVDKLKGLGHTEKQRHEISDYLVVFCPISSRVTPDINAALSSMPGSYPTMLVVMHHTFNPGQVVIDSSRAVNKANVFLTVDCLFYDRKLLNCNCNDDAWDKIKKALGVSCGQVSYWKHWMFGWVWSYFTVPYSNLNCLKEIEPREHAWW</sequence>
<keyword evidence="2" id="KW-1185">Reference proteome</keyword>
<comment type="caution">
    <text evidence="1">The sequence shown here is derived from an EMBL/GenBank/DDBJ whole genome shotgun (WGS) entry which is preliminary data.</text>
</comment>
<evidence type="ECO:0000313" key="2">
    <source>
        <dbReference type="Proteomes" id="UP001346869"/>
    </source>
</evidence>
<name>A0AAN7WVW9_ELEMC</name>
<reference evidence="1 2" key="1">
    <citation type="journal article" date="2023" name="Genes (Basel)">
        <title>Chromosome-Level Genome Assembly and Circadian Gene Repertoire of the Patagonia Blennie Eleginops maclovinus-The Closest Ancestral Proxy of Antarctic Cryonotothenioids.</title>
        <authorList>
            <person name="Cheng C.C."/>
            <person name="Rivera-Colon A.G."/>
            <person name="Minhas B.F."/>
            <person name="Wilson L."/>
            <person name="Rayamajhi N."/>
            <person name="Vargas-Chacoff L."/>
            <person name="Catchen J.M."/>
        </authorList>
    </citation>
    <scope>NUCLEOTIDE SEQUENCE [LARGE SCALE GENOMIC DNA]</scope>
    <source>
        <strain evidence="1">JMC-PN-2008</strain>
    </source>
</reference>